<dbReference type="InterPro" id="IPR013083">
    <property type="entry name" value="Znf_RING/FYVE/PHD"/>
</dbReference>
<reference evidence="17" key="1">
    <citation type="submission" date="2021-08" db="EMBL/GenBank/DDBJ databases">
        <title>WGS assembly of Ceratopteris richardii.</title>
        <authorList>
            <person name="Marchant D.B."/>
            <person name="Chen G."/>
            <person name="Jenkins J."/>
            <person name="Shu S."/>
            <person name="Leebens-Mack J."/>
            <person name="Grimwood J."/>
            <person name="Schmutz J."/>
            <person name="Soltis P."/>
            <person name="Soltis D."/>
            <person name="Chen Z.-H."/>
        </authorList>
    </citation>
    <scope>NUCLEOTIDE SEQUENCE</scope>
    <source>
        <strain evidence="17">Whitten #5841</strain>
        <tissue evidence="17">Leaf</tissue>
    </source>
</reference>
<evidence type="ECO:0000256" key="11">
    <source>
        <dbReference type="ARBA" id="ARBA00022989"/>
    </source>
</evidence>
<keyword evidence="15" id="KW-0732">Signal</keyword>
<dbReference type="GO" id="GO:0008270">
    <property type="term" value="F:zinc ion binding"/>
    <property type="evidence" value="ECO:0007669"/>
    <property type="project" value="UniProtKB-KW"/>
</dbReference>
<protein>
    <recommendedName>
        <fullName evidence="4">RING-type E3 ubiquitin transferase</fullName>
        <ecNumber evidence="4">2.3.2.27</ecNumber>
    </recommendedName>
</protein>
<evidence type="ECO:0000256" key="8">
    <source>
        <dbReference type="ARBA" id="ARBA00022771"/>
    </source>
</evidence>
<evidence type="ECO:0000256" key="3">
    <source>
        <dbReference type="ARBA" id="ARBA00004906"/>
    </source>
</evidence>
<evidence type="ECO:0000259" key="16">
    <source>
        <dbReference type="PROSITE" id="PS50089"/>
    </source>
</evidence>
<dbReference type="OrthoDB" id="8062037at2759"/>
<evidence type="ECO:0000256" key="13">
    <source>
        <dbReference type="PROSITE-ProRule" id="PRU00175"/>
    </source>
</evidence>
<evidence type="ECO:0000313" key="17">
    <source>
        <dbReference type="EMBL" id="KAH7282285.1"/>
    </source>
</evidence>
<keyword evidence="18" id="KW-1185">Reference proteome</keyword>
<evidence type="ECO:0000256" key="7">
    <source>
        <dbReference type="ARBA" id="ARBA00022723"/>
    </source>
</evidence>
<evidence type="ECO:0000256" key="2">
    <source>
        <dbReference type="ARBA" id="ARBA00004167"/>
    </source>
</evidence>
<keyword evidence="12 14" id="KW-0472">Membrane</keyword>
<evidence type="ECO:0000256" key="1">
    <source>
        <dbReference type="ARBA" id="ARBA00000900"/>
    </source>
</evidence>
<dbReference type="Proteomes" id="UP000825935">
    <property type="component" value="Chromosome 35"/>
</dbReference>
<organism evidence="17 18">
    <name type="scientific">Ceratopteris richardii</name>
    <name type="common">Triangle waterfern</name>
    <dbReference type="NCBI Taxonomy" id="49495"/>
    <lineage>
        <taxon>Eukaryota</taxon>
        <taxon>Viridiplantae</taxon>
        <taxon>Streptophyta</taxon>
        <taxon>Embryophyta</taxon>
        <taxon>Tracheophyta</taxon>
        <taxon>Polypodiopsida</taxon>
        <taxon>Polypodiidae</taxon>
        <taxon>Polypodiales</taxon>
        <taxon>Pteridineae</taxon>
        <taxon>Pteridaceae</taxon>
        <taxon>Parkerioideae</taxon>
        <taxon>Ceratopteris</taxon>
    </lineage>
</organism>
<dbReference type="SUPFAM" id="SSF57850">
    <property type="entry name" value="RING/U-box"/>
    <property type="match status" value="1"/>
</dbReference>
<feature type="signal peptide" evidence="15">
    <location>
        <begin position="1"/>
        <end position="19"/>
    </location>
</feature>
<dbReference type="InterPro" id="IPR044600">
    <property type="entry name" value="ATL1/ATL16-like"/>
</dbReference>
<evidence type="ECO:0000256" key="5">
    <source>
        <dbReference type="ARBA" id="ARBA00022679"/>
    </source>
</evidence>
<evidence type="ECO:0000256" key="12">
    <source>
        <dbReference type="ARBA" id="ARBA00023136"/>
    </source>
</evidence>
<dbReference type="SMART" id="SM00184">
    <property type="entry name" value="RING"/>
    <property type="match status" value="1"/>
</dbReference>
<feature type="chain" id="PRO_5035940016" description="RING-type E3 ubiquitin transferase" evidence="15">
    <location>
        <begin position="20"/>
        <end position="212"/>
    </location>
</feature>
<evidence type="ECO:0000256" key="14">
    <source>
        <dbReference type="SAM" id="Phobius"/>
    </source>
</evidence>
<dbReference type="GO" id="GO:0016567">
    <property type="term" value="P:protein ubiquitination"/>
    <property type="evidence" value="ECO:0007669"/>
    <property type="project" value="InterPro"/>
</dbReference>
<accession>A0A8T2QFD9</accession>
<keyword evidence="9" id="KW-0833">Ubl conjugation pathway</keyword>
<dbReference type="Gene3D" id="3.30.40.10">
    <property type="entry name" value="Zinc/RING finger domain, C3HC4 (zinc finger)"/>
    <property type="match status" value="1"/>
</dbReference>
<evidence type="ECO:0000256" key="10">
    <source>
        <dbReference type="ARBA" id="ARBA00022833"/>
    </source>
</evidence>
<evidence type="ECO:0000256" key="6">
    <source>
        <dbReference type="ARBA" id="ARBA00022692"/>
    </source>
</evidence>
<keyword evidence="7" id="KW-0479">Metal-binding</keyword>
<keyword evidence="5" id="KW-0808">Transferase</keyword>
<feature type="transmembrane region" description="Helical" evidence="14">
    <location>
        <begin position="82"/>
        <end position="104"/>
    </location>
</feature>
<dbReference type="CDD" id="cd16461">
    <property type="entry name" value="RING-H2_EL5-like"/>
    <property type="match status" value="1"/>
</dbReference>
<name>A0A8T2QFD9_CERRI</name>
<proteinExistence type="predicted"/>
<dbReference type="PANTHER" id="PTHR46913">
    <property type="entry name" value="RING-H2 FINGER PROTEIN ATL16"/>
    <property type="match status" value="1"/>
</dbReference>
<comment type="subcellular location">
    <subcellularLocation>
        <location evidence="2">Membrane</location>
        <topology evidence="2">Single-pass membrane protein</topology>
    </subcellularLocation>
</comment>
<dbReference type="PROSITE" id="PS50089">
    <property type="entry name" value="ZF_RING_2"/>
    <property type="match status" value="1"/>
</dbReference>
<keyword evidence="11 14" id="KW-1133">Transmembrane helix</keyword>
<dbReference type="Pfam" id="PF13639">
    <property type="entry name" value="zf-RING_2"/>
    <property type="match status" value="1"/>
</dbReference>
<evidence type="ECO:0000256" key="4">
    <source>
        <dbReference type="ARBA" id="ARBA00012483"/>
    </source>
</evidence>
<gene>
    <name evidence="17" type="ORF">KP509_35G023500</name>
</gene>
<comment type="pathway">
    <text evidence="3">Protein modification; protein ubiquitination.</text>
</comment>
<dbReference type="EMBL" id="CM035440">
    <property type="protein sequence ID" value="KAH7282285.1"/>
    <property type="molecule type" value="Genomic_DNA"/>
</dbReference>
<dbReference type="GO" id="GO:0061630">
    <property type="term" value="F:ubiquitin protein ligase activity"/>
    <property type="evidence" value="ECO:0007669"/>
    <property type="project" value="UniProtKB-EC"/>
</dbReference>
<dbReference type="AlphaFoldDB" id="A0A8T2QFD9"/>
<sequence>MHVCTFLILIFLLFIHFEGITELSRACAFTLGRRLMSHASSSSTSAGSFSFPSVRHAFLSETPSAQVSIDEYSTTILPKERALTIVAIIIFTSCFAMALVSMYLRRSCLPVVHPRGNHSAATLAYLAEVNEALMKTLPVVEFRTERVEESNHIDVDCSVCLSEFKEGEVLRLMPSCGHLFHKDCIDLWLLSNLTCPLCRSVLLRRVVDLDAR</sequence>
<dbReference type="EC" id="2.3.2.27" evidence="4"/>
<comment type="catalytic activity">
    <reaction evidence="1">
        <text>S-ubiquitinyl-[E2 ubiquitin-conjugating enzyme]-L-cysteine + [acceptor protein]-L-lysine = [E2 ubiquitin-conjugating enzyme]-L-cysteine + N(6)-ubiquitinyl-[acceptor protein]-L-lysine.</text>
        <dbReference type="EC" id="2.3.2.27"/>
    </reaction>
</comment>
<keyword evidence="6 14" id="KW-0812">Transmembrane</keyword>
<dbReference type="InterPro" id="IPR001841">
    <property type="entry name" value="Znf_RING"/>
</dbReference>
<keyword evidence="8 13" id="KW-0863">Zinc-finger</keyword>
<comment type="caution">
    <text evidence="17">The sequence shown here is derived from an EMBL/GenBank/DDBJ whole genome shotgun (WGS) entry which is preliminary data.</text>
</comment>
<evidence type="ECO:0000256" key="9">
    <source>
        <dbReference type="ARBA" id="ARBA00022786"/>
    </source>
</evidence>
<dbReference type="GO" id="GO:0016020">
    <property type="term" value="C:membrane"/>
    <property type="evidence" value="ECO:0007669"/>
    <property type="project" value="UniProtKB-SubCell"/>
</dbReference>
<dbReference type="OMA" id="YACASAQ"/>
<evidence type="ECO:0000313" key="18">
    <source>
        <dbReference type="Proteomes" id="UP000825935"/>
    </source>
</evidence>
<feature type="domain" description="RING-type" evidence="16">
    <location>
        <begin position="157"/>
        <end position="199"/>
    </location>
</feature>
<evidence type="ECO:0000256" key="15">
    <source>
        <dbReference type="SAM" id="SignalP"/>
    </source>
</evidence>
<dbReference type="FunFam" id="3.30.40.10:FF:000187">
    <property type="entry name" value="E3 ubiquitin-protein ligase ATL6"/>
    <property type="match status" value="1"/>
</dbReference>
<keyword evidence="10" id="KW-0862">Zinc</keyword>
<dbReference type="PANTHER" id="PTHR46913:SF1">
    <property type="entry name" value="RING-H2 FINGER PROTEIN ATL16"/>
    <property type="match status" value="1"/>
</dbReference>